<dbReference type="InterPro" id="IPR005632">
    <property type="entry name" value="Chaperone_Skp"/>
</dbReference>
<organism evidence="5 6">
    <name type="scientific">Dokdonia pacifica</name>
    <dbReference type="NCBI Taxonomy" id="1627892"/>
    <lineage>
        <taxon>Bacteria</taxon>
        <taxon>Pseudomonadati</taxon>
        <taxon>Bacteroidota</taxon>
        <taxon>Flavobacteriia</taxon>
        <taxon>Flavobacteriales</taxon>
        <taxon>Flavobacteriaceae</taxon>
        <taxon>Dokdonia</taxon>
    </lineage>
</organism>
<proteinExistence type="inferred from homology"/>
<dbReference type="AlphaFoldDB" id="A0A238VSQ2"/>
<keyword evidence="6" id="KW-1185">Reference proteome</keyword>
<protein>
    <submittedName>
        <fullName evidence="5">Periplasmic chaperone for outer membrane proteins Skp</fullName>
    </submittedName>
</protein>
<keyword evidence="3" id="KW-0175">Coiled coil</keyword>
<name>A0A238VSQ2_9FLAO</name>
<sequence length="171" mass="19208">MKHMKKVFVAIALVIGMTSVMQAQDSKIAHINTQALVEAMPSYVAANAELEKAQKSYRAQLEEMKTELQKTSERYGREVNEQTDETNLARQKEVQETLAQINQYEQNAYTKLRQQEQELLKPILEKARVTIQKVARAKGYQFVLDSTPGAAGVIMADGYDLMADVKADLGI</sequence>
<dbReference type="Gene3D" id="3.30.910.20">
    <property type="entry name" value="Skp domain"/>
    <property type="match status" value="1"/>
</dbReference>
<evidence type="ECO:0000256" key="2">
    <source>
        <dbReference type="ARBA" id="ARBA00022729"/>
    </source>
</evidence>
<feature type="coiled-coil region" evidence="3">
    <location>
        <begin position="43"/>
        <end position="85"/>
    </location>
</feature>
<evidence type="ECO:0000256" key="4">
    <source>
        <dbReference type="SAM" id="SignalP"/>
    </source>
</evidence>
<dbReference type="SUPFAM" id="SSF111384">
    <property type="entry name" value="OmpH-like"/>
    <property type="match status" value="1"/>
</dbReference>
<dbReference type="PANTHER" id="PTHR35089">
    <property type="entry name" value="CHAPERONE PROTEIN SKP"/>
    <property type="match status" value="1"/>
</dbReference>
<evidence type="ECO:0000256" key="3">
    <source>
        <dbReference type="SAM" id="Coils"/>
    </source>
</evidence>
<keyword evidence="2 4" id="KW-0732">Signal</keyword>
<reference evidence="5 6" key="1">
    <citation type="submission" date="2017-06" db="EMBL/GenBank/DDBJ databases">
        <authorList>
            <person name="Kim H.J."/>
            <person name="Triplett B.A."/>
        </authorList>
    </citation>
    <scope>NUCLEOTIDE SEQUENCE [LARGE SCALE GENOMIC DNA]</scope>
    <source>
        <strain evidence="5 6">DSM 25597</strain>
    </source>
</reference>
<dbReference type="Proteomes" id="UP000198379">
    <property type="component" value="Unassembled WGS sequence"/>
</dbReference>
<dbReference type="GO" id="GO:0005829">
    <property type="term" value="C:cytosol"/>
    <property type="evidence" value="ECO:0007669"/>
    <property type="project" value="TreeGrafter"/>
</dbReference>
<accession>A0A238VSQ2</accession>
<dbReference type="Pfam" id="PF03938">
    <property type="entry name" value="OmpH"/>
    <property type="match status" value="1"/>
</dbReference>
<feature type="signal peptide" evidence="4">
    <location>
        <begin position="1"/>
        <end position="23"/>
    </location>
</feature>
<dbReference type="SMART" id="SM00935">
    <property type="entry name" value="OmpH"/>
    <property type="match status" value="1"/>
</dbReference>
<evidence type="ECO:0000313" key="6">
    <source>
        <dbReference type="Proteomes" id="UP000198379"/>
    </source>
</evidence>
<dbReference type="GO" id="GO:0050821">
    <property type="term" value="P:protein stabilization"/>
    <property type="evidence" value="ECO:0007669"/>
    <property type="project" value="TreeGrafter"/>
</dbReference>
<evidence type="ECO:0000256" key="1">
    <source>
        <dbReference type="ARBA" id="ARBA00009091"/>
    </source>
</evidence>
<dbReference type="InterPro" id="IPR024930">
    <property type="entry name" value="Skp_dom_sf"/>
</dbReference>
<dbReference type="PANTHER" id="PTHR35089:SF1">
    <property type="entry name" value="CHAPERONE PROTEIN SKP"/>
    <property type="match status" value="1"/>
</dbReference>
<gene>
    <name evidence="5" type="ORF">SAMN06265376_101203</name>
</gene>
<feature type="chain" id="PRO_5012963789" evidence="4">
    <location>
        <begin position="24"/>
        <end position="171"/>
    </location>
</feature>
<dbReference type="EMBL" id="FZNY01000001">
    <property type="protein sequence ID" value="SNR36539.1"/>
    <property type="molecule type" value="Genomic_DNA"/>
</dbReference>
<dbReference type="OrthoDB" id="1524711at2"/>
<evidence type="ECO:0000313" key="5">
    <source>
        <dbReference type="EMBL" id="SNR36539.1"/>
    </source>
</evidence>
<dbReference type="GO" id="GO:0051082">
    <property type="term" value="F:unfolded protein binding"/>
    <property type="evidence" value="ECO:0007669"/>
    <property type="project" value="InterPro"/>
</dbReference>
<comment type="similarity">
    <text evidence="1">Belongs to the Skp family.</text>
</comment>